<keyword evidence="6" id="KW-0862">Zinc</keyword>
<dbReference type="Pfam" id="PF01168">
    <property type="entry name" value="Ala_racemase_N"/>
    <property type="match status" value="1"/>
</dbReference>
<dbReference type="InterPro" id="IPR029066">
    <property type="entry name" value="PLP-binding_barrel"/>
</dbReference>
<evidence type="ECO:0000256" key="9">
    <source>
        <dbReference type="ARBA" id="ARBA00051198"/>
    </source>
</evidence>
<dbReference type="GO" id="GO:0036088">
    <property type="term" value="P:D-serine catabolic process"/>
    <property type="evidence" value="ECO:0007669"/>
    <property type="project" value="TreeGrafter"/>
</dbReference>
<proteinExistence type="inferred from homology"/>
<dbReference type="HOGENOM" id="CLU_031639_0_0_1"/>
<evidence type="ECO:0000256" key="1">
    <source>
        <dbReference type="ARBA" id="ARBA00001933"/>
    </source>
</evidence>
<feature type="domain" description="D-serine dehydratase-like" evidence="14">
    <location>
        <begin position="307"/>
        <end position="406"/>
    </location>
</feature>
<dbReference type="OMA" id="WPRFYGW"/>
<dbReference type="PANTHER" id="PTHR28004">
    <property type="entry name" value="ZGC:162816-RELATED"/>
    <property type="match status" value="1"/>
</dbReference>
<protein>
    <recommendedName>
        <fullName evidence="12">D-serine dehydratase</fullName>
        <ecNumber evidence="11">4.3.1.18</ecNumber>
    </recommendedName>
    <alternativeName>
        <fullName evidence="13">D-serine deaminase</fullName>
    </alternativeName>
</protein>
<keyword evidence="16" id="KW-1185">Reference proteome</keyword>
<evidence type="ECO:0000256" key="2">
    <source>
        <dbReference type="ARBA" id="ARBA00001947"/>
    </source>
</evidence>
<dbReference type="Gene3D" id="2.40.37.20">
    <property type="entry name" value="D-serine dehydratase-like domain"/>
    <property type="match status" value="1"/>
</dbReference>
<dbReference type="GO" id="GO:0046872">
    <property type="term" value="F:metal ion binding"/>
    <property type="evidence" value="ECO:0007669"/>
    <property type="project" value="UniProtKB-KW"/>
</dbReference>
<evidence type="ECO:0000313" key="15">
    <source>
        <dbReference type="EMBL" id="EJU01224.1"/>
    </source>
</evidence>
<dbReference type="STRING" id="1858805.M5FXM0"/>
<comment type="similarity">
    <text evidence="3">Belongs to the DSD1 family.</text>
</comment>
<evidence type="ECO:0000256" key="7">
    <source>
        <dbReference type="ARBA" id="ARBA00022898"/>
    </source>
</evidence>
<dbReference type="EC" id="4.3.1.18" evidence="11"/>
<dbReference type="RefSeq" id="XP_040628121.1">
    <property type="nucleotide sequence ID" value="XM_040773034.1"/>
</dbReference>
<organism evidence="15 16">
    <name type="scientific">Dacryopinax primogenitus (strain DJM 731)</name>
    <name type="common">Brown rot fungus</name>
    <dbReference type="NCBI Taxonomy" id="1858805"/>
    <lineage>
        <taxon>Eukaryota</taxon>
        <taxon>Fungi</taxon>
        <taxon>Dikarya</taxon>
        <taxon>Basidiomycota</taxon>
        <taxon>Agaricomycotina</taxon>
        <taxon>Dacrymycetes</taxon>
        <taxon>Dacrymycetales</taxon>
        <taxon>Dacrymycetaceae</taxon>
        <taxon>Dacryopinax</taxon>
    </lineage>
</organism>
<dbReference type="InterPro" id="IPR026956">
    <property type="entry name" value="D-ser_dehydrat-like_dom"/>
</dbReference>
<dbReference type="AlphaFoldDB" id="M5FXM0"/>
<evidence type="ECO:0000259" key="14">
    <source>
        <dbReference type="SMART" id="SM01119"/>
    </source>
</evidence>
<dbReference type="GeneID" id="63688096"/>
<evidence type="ECO:0000313" key="16">
    <source>
        <dbReference type="Proteomes" id="UP000030653"/>
    </source>
</evidence>
<evidence type="ECO:0000256" key="12">
    <source>
        <dbReference type="ARBA" id="ARBA00069616"/>
    </source>
</evidence>
<keyword evidence="7" id="KW-0663">Pyridoxal phosphate</keyword>
<name>M5FXM0_DACPD</name>
<gene>
    <name evidence="15" type="ORF">DACRYDRAFT_22958</name>
</gene>
<dbReference type="OrthoDB" id="20198at2759"/>
<comment type="function">
    <text evidence="10">Catalyzes the conversion of D-serine to pyruvate and ammonia. May play a role in D-serine detoxification.</text>
</comment>
<evidence type="ECO:0000256" key="8">
    <source>
        <dbReference type="ARBA" id="ARBA00023239"/>
    </source>
</evidence>
<dbReference type="InterPro" id="IPR051466">
    <property type="entry name" value="D-amino_acid_metab_enzyme"/>
</dbReference>
<evidence type="ECO:0000256" key="13">
    <source>
        <dbReference type="ARBA" id="ARBA00075219"/>
    </source>
</evidence>
<keyword evidence="4" id="KW-0216">Detoxification</keyword>
<evidence type="ECO:0000256" key="3">
    <source>
        <dbReference type="ARBA" id="ARBA00005323"/>
    </source>
</evidence>
<keyword evidence="5" id="KW-0479">Metal-binding</keyword>
<comment type="cofactor">
    <cofactor evidence="1">
        <name>pyridoxal 5'-phosphate</name>
        <dbReference type="ChEBI" id="CHEBI:597326"/>
    </cofactor>
</comment>
<dbReference type="PANTHER" id="PTHR28004:SF2">
    <property type="entry name" value="D-SERINE DEHYDRATASE"/>
    <property type="match status" value="1"/>
</dbReference>
<dbReference type="Gene3D" id="3.20.20.10">
    <property type="entry name" value="Alanine racemase"/>
    <property type="match status" value="1"/>
</dbReference>
<evidence type="ECO:0000256" key="10">
    <source>
        <dbReference type="ARBA" id="ARBA00055764"/>
    </source>
</evidence>
<dbReference type="InterPro" id="IPR001608">
    <property type="entry name" value="Ala_racemase_N"/>
</dbReference>
<dbReference type="GO" id="GO:0008721">
    <property type="term" value="F:D-serine ammonia-lyase activity"/>
    <property type="evidence" value="ECO:0007669"/>
    <property type="project" value="UniProtKB-EC"/>
</dbReference>
<comment type="cofactor">
    <cofactor evidence="2">
        <name>Zn(2+)</name>
        <dbReference type="ChEBI" id="CHEBI:29105"/>
    </cofactor>
</comment>
<evidence type="ECO:0000256" key="6">
    <source>
        <dbReference type="ARBA" id="ARBA00022833"/>
    </source>
</evidence>
<dbReference type="FunFam" id="3.20.20.10:FF:000016">
    <property type="entry name" value="D-serine dehydratase"/>
    <property type="match status" value="1"/>
</dbReference>
<accession>M5FXM0</accession>
<evidence type="ECO:0000256" key="5">
    <source>
        <dbReference type="ARBA" id="ARBA00022723"/>
    </source>
</evidence>
<dbReference type="Proteomes" id="UP000030653">
    <property type="component" value="Unassembled WGS sequence"/>
</dbReference>
<dbReference type="GO" id="GO:0009636">
    <property type="term" value="P:response to toxic substance"/>
    <property type="evidence" value="ECO:0007669"/>
    <property type="project" value="UniProtKB-KW"/>
</dbReference>
<dbReference type="SUPFAM" id="SSF51419">
    <property type="entry name" value="PLP-binding barrel"/>
    <property type="match status" value="1"/>
</dbReference>
<reference evidence="15 16" key="1">
    <citation type="journal article" date="2012" name="Science">
        <title>The Paleozoic origin of enzymatic lignin decomposition reconstructed from 31 fungal genomes.</title>
        <authorList>
            <person name="Floudas D."/>
            <person name="Binder M."/>
            <person name="Riley R."/>
            <person name="Barry K."/>
            <person name="Blanchette R.A."/>
            <person name="Henrissat B."/>
            <person name="Martinez A.T."/>
            <person name="Otillar R."/>
            <person name="Spatafora J.W."/>
            <person name="Yadav J.S."/>
            <person name="Aerts A."/>
            <person name="Benoit I."/>
            <person name="Boyd A."/>
            <person name="Carlson A."/>
            <person name="Copeland A."/>
            <person name="Coutinho P.M."/>
            <person name="de Vries R.P."/>
            <person name="Ferreira P."/>
            <person name="Findley K."/>
            <person name="Foster B."/>
            <person name="Gaskell J."/>
            <person name="Glotzer D."/>
            <person name="Gorecki P."/>
            <person name="Heitman J."/>
            <person name="Hesse C."/>
            <person name="Hori C."/>
            <person name="Igarashi K."/>
            <person name="Jurgens J.A."/>
            <person name="Kallen N."/>
            <person name="Kersten P."/>
            <person name="Kohler A."/>
            <person name="Kuees U."/>
            <person name="Kumar T.K.A."/>
            <person name="Kuo A."/>
            <person name="LaButti K."/>
            <person name="Larrondo L.F."/>
            <person name="Lindquist E."/>
            <person name="Ling A."/>
            <person name="Lombard V."/>
            <person name="Lucas S."/>
            <person name="Lundell T."/>
            <person name="Martin R."/>
            <person name="McLaughlin D.J."/>
            <person name="Morgenstern I."/>
            <person name="Morin E."/>
            <person name="Murat C."/>
            <person name="Nagy L.G."/>
            <person name="Nolan M."/>
            <person name="Ohm R.A."/>
            <person name="Patyshakuliyeva A."/>
            <person name="Rokas A."/>
            <person name="Ruiz-Duenas F.J."/>
            <person name="Sabat G."/>
            <person name="Salamov A."/>
            <person name="Samejima M."/>
            <person name="Schmutz J."/>
            <person name="Slot J.C."/>
            <person name="St John F."/>
            <person name="Stenlid J."/>
            <person name="Sun H."/>
            <person name="Sun S."/>
            <person name="Syed K."/>
            <person name="Tsang A."/>
            <person name="Wiebenga A."/>
            <person name="Young D."/>
            <person name="Pisabarro A."/>
            <person name="Eastwood D.C."/>
            <person name="Martin F."/>
            <person name="Cullen D."/>
            <person name="Grigoriev I.V."/>
            <person name="Hibbett D.S."/>
        </authorList>
    </citation>
    <scope>NUCLEOTIDE SEQUENCE [LARGE SCALE GENOMIC DNA]</scope>
    <source>
        <strain evidence="15 16">DJM-731 SS1</strain>
    </source>
</reference>
<dbReference type="EMBL" id="JH795865">
    <property type="protein sequence ID" value="EJU01224.1"/>
    <property type="molecule type" value="Genomic_DNA"/>
</dbReference>
<comment type="catalytic activity">
    <reaction evidence="9">
        <text>D-serine = pyruvate + NH4(+)</text>
        <dbReference type="Rhea" id="RHEA:13977"/>
        <dbReference type="ChEBI" id="CHEBI:15361"/>
        <dbReference type="ChEBI" id="CHEBI:28938"/>
        <dbReference type="ChEBI" id="CHEBI:35247"/>
        <dbReference type="EC" id="4.3.1.18"/>
    </reaction>
    <physiologicalReaction direction="left-to-right" evidence="9">
        <dbReference type="Rhea" id="RHEA:13978"/>
    </physiologicalReaction>
</comment>
<evidence type="ECO:0000256" key="11">
    <source>
        <dbReference type="ARBA" id="ARBA00066349"/>
    </source>
</evidence>
<evidence type="ECO:0000256" key="4">
    <source>
        <dbReference type="ARBA" id="ARBA00022575"/>
    </source>
</evidence>
<dbReference type="InterPro" id="IPR042208">
    <property type="entry name" value="D-ser_dehydrat-like_sf"/>
</dbReference>
<keyword evidence="8" id="KW-0456">Lyase</keyword>
<sequence length="425" mass="45044">MTLPAQAPVFDGLYAYSSKERLVQAYAGKPLTALRTPAFVVDRAVFALNCGVMHKGVLQGWGASFRAHVKTHKTVEGSRMMLQSSEGKTDAVVVSTVAEAWGLINGGLLADGTVKDILYGLPVGLTKLDDLSAVKVELEKHGAVLRLMVDTEAQVKGLEEYMHLKGVKGWTAFVKVDSGNKRAGLTPNAPSLPALIKSILASPALSIYGFYCHAGHAYASTSLDAASSTLKDEIDAANAACSIALSLAPEPAAPYVISVGSTPTAHAAALKPQHLALKGKLEIHAGNYPCLDLQQLATHLIGEQRIAATVLTTVVSSYPDRDGGEGMCDAGALAMSKDRGPIPGFGDVVTPGWENWRLGRISQEHGVLTRAEGKQGKELEVGSVLQAVGQHSCLTSACFPWYYVVDSSEGDGKTVVDVWVPWRAW</sequence>
<dbReference type="SMART" id="SM01119">
    <property type="entry name" value="D-ser_dehydrat"/>
    <property type="match status" value="1"/>
</dbReference>
<dbReference type="Pfam" id="PF14031">
    <property type="entry name" value="D-ser_dehydrat"/>
    <property type="match status" value="1"/>
</dbReference>